<dbReference type="EMBL" id="CP093313">
    <property type="protein sequence ID" value="UWZ86326.1"/>
    <property type="molecule type" value="Genomic_DNA"/>
</dbReference>
<evidence type="ECO:0000256" key="5">
    <source>
        <dbReference type="SAM" id="SignalP"/>
    </source>
</evidence>
<reference evidence="7" key="1">
    <citation type="submission" date="2021-04" db="EMBL/GenBank/DDBJ databases">
        <title>Phylogenetic analysis of Acidobacteriaceae.</title>
        <authorList>
            <person name="Qiu L."/>
            <person name="Zhang Q."/>
        </authorList>
    </citation>
    <scope>NUCLEOTIDE SEQUENCE</scope>
    <source>
        <strain evidence="7">DSM 25168</strain>
    </source>
</reference>
<evidence type="ECO:0000313" key="7">
    <source>
        <dbReference type="EMBL" id="UWZ86326.1"/>
    </source>
</evidence>
<protein>
    <submittedName>
        <fullName evidence="7">Energy transducer TonB</fullName>
    </submittedName>
</protein>
<dbReference type="NCBIfam" id="TIGR01352">
    <property type="entry name" value="tonB_Cterm"/>
    <property type="match status" value="1"/>
</dbReference>
<dbReference type="Pfam" id="PF03544">
    <property type="entry name" value="TonB_C"/>
    <property type="match status" value="1"/>
</dbReference>
<comment type="subcellular location">
    <subcellularLocation>
        <location evidence="1">Membrane</location>
        <topology evidence="1">Single-pass membrane protein</topology>
    </subcellularLocation>
</comment>
<sequence>MRRALLPVLLSSLTLTAAASPAPQMNDASAASSRPISTGVTSPHLVSTAHFSIPAGAMPTTIGSSTRVVLKVNLDETGTPTNVQILHPAATTEIDQRVVSAVRQFRWTPAILNNKAVPEELTLTVEVQR</sequence>
<feature type="signal peptide" evidence="5">
    <location>
        <begin position="1"/>
        <end position="19"/>
    </location>
</feature>
<gene>
    <name evidence="7" type="ORF">MOP44_10355</name>
</gene>
<evidence type="ECO:0000256" key="3">
    <source>
        <dbReference type="ARBA" id="ARBA00022989"/>
    </source>
</evidence>
<keyword evidence="3" id="KW-1133">Transmembrane helix</keyword>
<dbReference type="Proteomes" id="UP001059380">
    <property type="component" value="Chromosome"/>
</dbReference>
<dbReference type="Gene3D" id="3.30.1150.10">
    <property type="match status" value="1"/>
</dbReference>
<keyword evidence="5" id="KW-0732">Signal</keyword>
<feature type="chain" id="PRO_5039899670" evidence="5">
    <location>
        <begin position="20"/>
        <end position="129"/>
    </location>
</feature>
<keyword evidence="4" id="KW-0472">Membrane</keyword>
<accession>A0A9J7BYI3</accession>
<dbReference type="InterPro" id="IPR037682">
    <property type="entry name" value="TonB_C"/>
</dbReference>
<dbReference type="AlphaFoldDB" id="A0A9J7BYI3"/>
<dbReference type="GO" id="GO:0016020">
    <property type="term" value="C:membrane"/>
    <property type="evidence" value="ECO:0007669"/>
    <property type="project" value="UniProtKB-SubCell"/>
</dbReference>
<evidence type="ECO:0000313" key="8">
    <source>
        <dbReference type="Proteomes" id="UP001059380"/>
    </source>
</evidence>
<name>A0A9J7BYI3_9BACT</name>
<dbReference type="RefSeq" id="WP_260795966.1">
    <property type="nucleotide sequence ID" value="NZ_CP093313.1"/>
</dbReference>
<dbReference type="KEGG" id="orp:MOP44_10355"/>
<evidence type="ECO:0000259" key="6">
    <source>
        <dbReference type="PROSITE" id="PS52015"/>
    </source>
</evidence>
<keyword evidence="8" id="KW-1185">Reference proteome</keyword>
<organism evidence="7 8">
    <name type="scientific">Occallatibacter riparius</name>
    <dbReference type="NCBI Taxonomy" id="1002689"/>
    <lineage>
        <taxon>Bacteria</taxon>
        <taxon>Pseudomonadati</taxon>
        <taxon>Acidobacteriota</taxon>
        <taxon>Terriglobia</taxon>
        <taxon>Terriglobales</taxon>
        <taxon>Acidobacteriaceae</taxon>
        <taxon>Occallatibacter</taxon>
    </lineage>
</organism>
<evidence type="ECO:0000256" key="4">
    <source>
        <dbReference type="ARBA" id="ARBA00023136"/>
    </source>
</evidence>
<proteinExistence type="predicted"/>
<keyword evidence="2" id="KW-0812">Transmembrane</keyword>
<dbReference type="GO" id="GO:0055085">
    <property type="term" value="P:transmembrane transport"/>
    <property type="evidence" value="ECO:0007669"/>
    <property type="project" value="InterPro"/>
</dbReference>
<dbReference type="SUPFAM" id="SSF74653">
    <property type="entry name" value="TolA/TonB C-terminal domain"/>
    <property type="match status" value="1"/>
</dbReference>
<feature type="domain" description="TonB C-terminal" evidence="6">
    <location>
        <begin position="40"/>
        <end position="129"/>
    </location>
</feature>
<evidence type="ECO:0000256" key="1">
    <source>
        <dbReference type="ARBA" id="ARBA00004167"/>
    </source>
</evidence>
<dbReference type="InterPro" id="IPR006260">
    <property type="entry name" value="TonB/TolA_C"/>
</dbReference>
<evidence type="ECO:0000256" key="2">
    <source>
        <dbReference type="ARBA" id="ARBA00022692"/>
    </source>
</evidence>
<dbReference type="PROSITE" id="PS52015">
    <property type="entry name" value="TONB_CTD"/>
    <property type="match status" value="1"/>
</dbReference>